<keyword evidence="5" id="KW-1185">Reference proteome</keyword>
<evidence type="ECO:0000256" key="3">
    <source>
        <dbReference type="SAM" id="SignalP"/>
    </source>
</evidence>
<feature type="signal peptide" evidence="3">
    <location>
        <begin position="1"/>
        <end position="31"/>
    </location>
</feature>
<reference evidence="4 5" key="1">
    <citation type="submission" date="2015-12" db="EMBL/GenBank/DDBJ databases">
        <title>The genome of Folsomia candida.</title>
        <authorList>
            <person name="Faddeeva A."/>
            <person name="Derks M.F."/>
            <person name="Anvar Y."/>
            <person name="Smit S."/>
            <person name="Van Straalen N."/>
            <person name="Roelofs D."/>
        </authorList>
    </citation>
    <scope>NUCLEOTIDE SEQUENCE [LARGE SCALE GENOMIC DNA]</scope>
    <source>
        <strain evidence="4 5">VU population</strain>
        <tissue evidence="4">Whole body</tissue>
    </source>
</reference>
<keyword evidence="1" id="KW-0165">Cleavage on pair of basic residues</keyword>
<dbReference type="InterPro" id="IPR036438">
    <property type="entry name" value="Insulin-like_sf"/>
</dbReference>
<evidence type="ECO:0000313" key="5">
    <source>
        <dbReference type="Proteomes" id="UP000198287"/>
    </source>
</evidence>
<accession>A0A226E5M0</accession>
<dbReference type="AlphaFoldDB" id="A0A226E5M0"/>
<dbReference type="Gene3D" id="1.10.100.10">
    <property type="entry name" value="Insulin-like"/>
    <property type="match status" value="1"/>
</dbReference>
<dbReference type="SUPFAM" id="SSF56994">
    <property type="entry name" value="Insulin-like"/>
    <property type="match status" value="1"/>
</dbReference>
<protein>
    <submittedName>
        <fullName evidence="4">Putative insulin-like peptide 7</fullName>
    </submittedName>
</protein>
<feature type="chain" id="PRO_5012420615" evidence="3">
    <location>
        <begin position="32"/>
        <end position="288"/>
    </location>
</feature>
<organism evidence="4 5">
    <name type="scientific">Folsomia candida</name>
    <name type="common">Springtail</name>
    <dbReference type="NCBI Taxonomy" id="158441"/>
    <lineage>
        <taxon>Eukaryota</taxon>
        <taxon>Metazoa</taxon>
        <taxon>Ecdysozoa</taxon>
        <taxon>Arthropoda</taxon>
        <taxon>Hexapoda</taxon>
        <taxon>Collembola</taxon>
        <taxon>Entomobryomorpha</taxon>
        <taxon>Isotomoidea</taxon>
        <taxon>Isotomidae</taxon>
        <taxon>Proisotominae</taxon>
        <taxon>Folsomia</taxon>
    </lineage>
</organism>
<gene>
    <name evidence="4" type="ORF">Fcan01_11965</name>
</gene>
<evidence type="ECO:0000256" key="2">
    <source>
        <dbReference type="ARBA" id="ARBA00022729"/>
    </source>
</evidence>
<comment type="caution">
    <text evidence="4">The sequence shown here is derived from an EMBL/GenBank/DDBJ whole genome shotgun (WGS) entry which is preliminary data.</text>
</comment>
<proteinExistence type="predicted"/>
<dbReference type="GO" id="GO:0005576">
    <property type="term" value="C:extracellular region"/>
    <property type="evidence" value="ECO:0007669"/>
    <property type="project" value="UniProtKB-ARBA"/>
</dbReference>
<dbReference type="Proteomes" id="UP000198287">
    <property type="component" value="Unassembled WGS sequence"/>
</dbReference>
<sequence length="288" mass="33338">MSKPFPSKIFCMPTLTLTSLALLSLVVLSWGHSMERETELQKIFQLRNEDEWKTAWHSEKHSRCRDQLLIHMDWACQKDIYRLDKKFEAPEGIFIGKPVANTVIKAWSGYIVRRKRENKSITDECCNTSGCTWEEYAEYCPDRLSLGKERTTGSTQLVYSRWDQGAKMLHGVGGSQPRTRSLHRSVAFPFQRMEKKRFQLIREVLFKFFLLSWSDGTLCSRIVVSVVMTDETKMKGRIRKHSVIPTPTTTTCPFRPCHANPSRSQKSWPAANQGHNVFLFNLLPFGQE</sequence>
<dbReference type="OrthoDB" id="10044229at2759"/>
<name>A0A226E5M0_FOLCA</name>
<dbReference type="EMBL" id="LNIX01000006">
    <property type="protein sequence ID" value="OXA52913.1"/>
    <property type="molecule type" value="Genomic_DNA"/>
</dbReference>
<evidence type="ECO:0000256" key="1">
    <source>
        <dbReference type="ARBA" id="ARBA00022685"/>
    </source>
</evidence>
<keyword evidence="2 3" id="KW-0732">Signal</keyword>
<evidence type="ECO:0000313" key="4">
    <source>
        <dbReference type="EMBL" id="OXA52913.1"/>
    </source>
</evidence>